<comment type="caution">
    <text evidence="5">The sequence shown here is derived from an EMBL/GenBank/DDBJ whole genome shotgun (WGS) entry which is preliminary data.</text>
</comment>
<keyword evidence="1" id="KW-1188">Viral release from host cell</keyword>
<evidence type="ECO:0000256" key="2">
    <source>
        <dbReference type="ARBA" id="ARBA00022670"/>
    </source>
</evidence>
<feature type="non-terminal residue" evidence="5">
    <location>
        <position position="111"/>
    </location>
</feature>
<dbReference type="NCBIfam" id="TIGR01543">
    <property type="entry name" value="proheadase_HK97"/>
    <property type="match status" value="1"/>
</dbReference>
<dbReference type="GO" id="GO:0008233">
    <property type="term" value="F:peptidase activity"/>
    <property type="evidence" value="ECO:0007669"/>
    <property type="project" value="UniProtKB-KW"/>
</dbReference>
<evidence type="ECO:0000259" key="4">
    <source>
        <dbReference type="Pfam" id="PF04586"/>
    </source>
</evidence>
<organism evidence="5">
    <name type="scientific">marine sediment metagenome</name>
    <dbReference type="NCBI Taxonomy" id="412755"/>
    <lineage>
        <taxon>unclassified sequences</taxon>
        <taxon>metagenomes</taxon>
        <taxon>ecological metagenomes</taxon>
    </lineage>
</organism>
<evidence type="ECO:0000256" key="3">
    <source>
        <dbReference type="ARBA" id="ARBA00022801"/>
    </source>
</evidence>
<keyword evidence="2" id="KW-0645">Protease</keyword>
<dbReference type="GO" id="GO:0006508">
    <property type="term" value="P:proteolysis"/>
    <property type="evidence" value="ECO:0007669"/>
    <property type="project" value="UniProtKB-KW"/>
</dbReference>
<proteinExistence type="predicted"/>
<dbReference type="Pfam" id="PF04586">
    <property type="entry name" value="Peptidase_S78"/>
    <property type="match status" value="1"/>
</dbReference>
<dbReference type="AlphaFoldDB" id="A0A0F9B7U7"/>
<dbReference type="InterPro" id="IPR006433">
    <property type="entry name" value="Prohead_protease"/>
</dbReference>
<feature type="domain" description="Prohead serine protease" evidence="4">
    <location>
        <begin position="16"/>
        <end position="111"/>
    </location>
</feature>
<sequence>MKNKLERRIFSFDLEDRADDEIGKFVGHAAVFNEIGEGMFFREQISPGAFKASIKKDDIRALHNHNTDLVLGRNKAGTLKLKEDDVGLKVTITPPDTQWARDLRESIRRGD</sequence>
<dbReference type="EMBL" id="LAZR01042285">
    <property type="protein sequence ID" value="KKL09892.1"/>
    <property type="molecule type" value="Genomic_DNA"/>
</dbReference>
<dbReference type="InterPro" id="IPR054613">
    <property type="entry name" value="Peptidase_S78_dom"/>
</dbReference>
<protein>
    <recommendedName>
        <fullName evidence="4">Prohead serine protease domain-containing protein</fullName>
    </recommendedName>
</protein>
<reference evidence="5" key="1">
    <citation type="journal article" date="2015" name="Nature">
        <title>Complex archaea that bridge the gap between prokaryotes and eukaryotes.</title>
        <authorList>
            <person name="Spang A."/>
            <person name="Saw J.H."/>
            <person name="Jorgensen S.L."/>
            <person name="Zaremba-Niedzwiedzka K."/>
            <person name="Martijn J."/>
            <person name="Lind A.E."/>
            <person name="van Eijk R."/>
            <person name="Schleper C."/>
            <person name="Guy L."/>
            <person name="Ettema T.J."/>
        </authorList>
    </citation>
    <scope>NUCLEOTIDE SEQUENCE</scope>
</reference>
<name>A0A0F9B7U7_9ZZZZ</name>
<keyword evidence="3" id="KW-0378">Hydrolase</keyword>
<evidence type="ECO:0000256" key="1">
    <source>
        <dbReference type="ARBA" id="ARBA00022612"/>
    </source>
</evidence>
<evidence type="ECO:0000313" key="5">
    <source>
        <dbReference type="EMBL" id="KKL09892.1"/>
    </source>
</evidence>
<accession>A0A0F9B7U7</accession>
<gene>
    <name evidence="5" type="ORF">LCGC14_2561310</name>
</gene>